<dbReference type="RefSeq" id="WP_075817271.1">
    <property type="nucleotide sequence ID" value="NZ_CAOUMU010000138.1"/>
</dbReference>
<gene>
    <name evidence="5" type="ORF">BO222_00025</name>
</gene>
<dbReference type="GO" id="GO:0006260">
    <property type="term" value="P:DNA replication"/>
    <property type="evidence" value="ECO:0007669"/>
    <property type="project" value="TreeGrafter"/>
</dbReference>
<dbReference type="CDD" id="cd00009">
    <property type="entry name" value="AAA"/>
    <property type="match status" value="1"/>
</dbReference>
<dbReference type="SMART" id="SM00382">
    <property type="entry name" value="AAA"/>
    <property type="match status" value="1"/>
</dbReference>
<protein>
    <recommendedName>
        <fullName evidence="4">AAA+ ATPase domain-containing protein</fullName>
    </recommendedName>
</protein>
<dbReference type="AlphaFoldDB" id="A0A1U7NJG1"/>
<dbReference type="InterPro" id="IPR047661">
    <property type="entry name" value="IstB"/>
</dbReference>
<comment type="similarity">
    <text evidence="1">Belongs to the IS21/IS1162 putative ATP-binding protein family.</text>
</comment>
<dbReference type="NCBIfam" id="NF038214">
    <property type="entry name" value="IS21_help_AAA"/>
    <property type="match status" value="1"/>
</dbReference>
<keyword evidence="2" id="KW-0547">Nucleotide-binding</keyword>
<organism evidence="5 6">
    <name type="scientific">Ileibacterium valens</name>
    <dbReference type="NCBI Taxonomy" id="1862668"/>
    <lineage>
        <taxon>Bacteria</taxon>
        <taxon>Bacillati</taxon>
        <taxon>Bacillota</taxon>
        <taxon>Erysipelotrichia</taxon>
        <taxon>Erysipelotrichales</taxon>
        <taxon>Erysipelotrichaceae</taxon>
        <taxon>Ileibacterium</taxon>
    </lineage>
</organism>
<feature type="domain" description="AAA+ ATPase" evidence="4">
    <location>
        <begin position="103"/>
        <end position="236"/>
    </location>
</feature>
<dbReference type="GO" id="GO:0005524">
    <property type="term" value="F:ATP binding"/>
    <property type="evidence" value="ECO:0007669"/>
    <property type="project" value="UniProtKB-KW"/>
</dbReference>
<dbReference type="Pfam" id="PF01695">
    <property type="entry name" value="IstB_IS21"/>
    <property type="match status" value="1"/>
</dbReference>
<dbReference type="EMBL" id="MPJW01000003">
    <property type="protein sequence ID" value="OLU43436.1"/>
    <property type="molecule type" value="Genomic_DNA"/>
</dbReference>
<name>A0A1U7NJG1_9FIRM</name>
<proteinExistence type="inferred from homology"/>
<dbReference type="Proteomes" id="UP000186341">
    <property type="component" value="Unassembled WGS sequence"/>
</dbReference>
<sequence>METIAKEYLQLKNKLNMLGLLQMEANLDQLLESVTTKEMTLVAALNHALDAELDIREIKKRNHLIQLAGFPFEKTFEEFDFSFQPVLDRDKVLSLKDLSFVDRHENILFIGSPGVGKTHLSIALGLECIKNEKSTYFIHCSELIEQLTKAAKDNKLEGKLRFLNRYAVLIIDEVGFIPFSPEAANYLFQLISRRYEKKSLIITTNKPISQWGEMFGDPALANALLDRLLHHSKVIKIPGRSYRTKDLVSELEERRRES</sequence>
<dbReference type="GeneID" id="82201639"/>
<keyword evidence="3" id="KW-0067">ATP-binding</keyword>
<dbReference type="PANTHER" id="PTHR30050">
    <property type="entry name" value="CHROMOSOMAL REPLICATION INITIATOR PROTEIN DNAA"/>
    <property type="match status" value="1"/>
</dbReference>
<dbReference type="Gene3D" id="3.40.50.300">
    <property type="entry name" value="P-loop containing nucleotide triphosphate hydrolases"/>
    <property type="match status" value="1"/>
</dbReference>
<accession>A0A1U7NJG1</accession>
<evidence type="ECO:0000256" key="1">
    <source>
        <dbReference type="ARBA" id="ARBA00008059"/>
    </source>
</evidence>
<evidence type="ECO:0000313" key="5">
    <source>
        <dbReference type="EMBL" id="OLU43436.1"/>
    </source>
</evidence>
<dbReference type="PANTHER" id="PTHR30050:SF4">
    <property type="entry name" value="ATP-BINDING PROTEIN RV3427C IN INSERTION SEQUENCE-RELATED"/>
    <property type="match status" value="1"/>
</dbReference>
<dbReference type="OrthoDB" id="9776217at2"/>
<evidence type="ECO:0000313" key="6">
    <source>
        <dbReference type="Proteomes" id="UP000186341"/>
    </source>
</evidence>
<evidence type="ECO:0000259" key="4">
    <source>
        <dbReference type="SMART" id="SM00382"/>
    </source>
</evidence>
<dbReference type="InterPro" id="IPR027417">
    <property type="entry name" value="P-loop_NTPase"/>
</dbReference>
<dbReference type="PIRSF" id="PIRSF003073">
    <property type="entry name" value="DNAC_TnpB_IstB"/>
    <property type="match status" value="1"/>
</dbReference>
<comment type="caution">
    <text evidence="5">The sequence shown here is derived from an EMBL/GenBank/DDBJ whole genome shotgun (WGS) entry which is preliminary data.</text>
</comment>
<evidence type="ECO:0000256" key="3">
    <source>
        <dbReference type="ARBA" id="ARBA00022840"/>
    </source>
</evidence>
<dbReference type="InterPro" id="IPR003593">
    <property type="entry name" value="AAA+_ATPase"/>
</dbReference>
<dbReference type="InterPro" id="IPR002611">
    <property type="entry name" value="IstB_ATP-bd"/>
</dbReference>
<evidence type="ECO:0000256" key="2">
    <source>
        <dbReference type="ARBA" id="ARBA00022741"/>
    </source>
</evidence>
<dbReference type="SUPFAM" id="SSF52540">
    <property type="entry name" value="P-loop containing nucleoside triphosphate hydrolases"/>
    <property type="match status" value="1"/>
</dbReference>
<keyword evidence="6" id="KW-1185">Reference proteome</keyword>
<reference evidence="5 6" key="1">
    <citation type="submission" date="2016-11" db="EMBL/GenBank/DDBJ databases">
        <title>Description of two novel members of the family Erysipelotrichaceae: Ileibacterium lipovorans gen. nov., sp. nov. and Dubosiella newyorkensis, gen. nov., sp. nov.</title>
        <authorList>
            <person name="Cox L.M."/>
            <person name="Sohn J."/>
            <person name="Tyrrell K.L."/>
            <person name="Citron D.M."/>
            <person name="Lawson P.A."/>
            <person name="Patel N.B."/>
            <person name="Iizumi T."/>
            <person name="Perez-Perez G.I."/>
            <person name="Goldstein E.J."/>
            <person name="Blaser M.J."/>
        </authorList>
    </citation>
    <scope>NUCLEOTIDE SEQUENCE [LARGE SCALE GENOMIC DNA]</scope>
    <source>
        <strain evidence="5 6">NYU-BL-A3</strain>
    </source>
</reference>
<dbReference type="InterPro" id="IPR028350">
    <property type="entry name" value="DNAC/IstB-like"/>
</dbReference>